<organism evidence="8 9">
    <name type="scientific">Acropora cervicornis</name>
    <name type="common">Staghorn coral</name>
    <dbReference type="NCBI Taxonomy" id="6130"/>
    <lineage>
        <taxon>Eukaryota</taxon>
        <taxon>Metazoa</taxon>
        <taxon>Cnidaria</taxon>
        <taxon>Anthozoa</taxon>
        <taxon>Hexacorallia</taxon>
        <taxon>Scleractinia</taxon>
        <taxon>Astrocoeniina</taxon>
        <taxon>Acroporidae</taxon>
        <taxon>Acropora</taxon>
    </lineage>
</organism>
<dbReference type="GO" id="GO:0051604">
    <property type="term" value="P:protein maturation"/>
    <property type="evidence" value="ECO:0007669"/>
    <property type="project" value="UniProtKB-UniRule"/>
</dbReference>
<protein>
    <recommendedName>
        <fullName evidence="5">MMS19 nucleotide excision repair protein</fullName>
    </recommendedName>
</protein>
<keyword evidence="5" id="KW-0234">DNA repair</keyword>
<comment type="caution">
    <text evidence="8">The sequence shown here is derived from an EMBL/GenBank/DDBJ whole genome shotgun (WGS) entry which is preliminary data.</text>
</comment>
<dbReference type="InterPro" id="IPR024687">
    <property type="entry name" value="MMS19_C"/>
</dbReference>
<dbReference type="PANTHER" id="PTHR12891">
    <property type="entry name" value="DNA REPAIR/TRANSCRIPTION PROTEIN MET18/MMS19"/>
    <property type="match status" value="1"/>
</dbReference>
<dbReference type="InterPro" id="IPR011989">
    <property type="entry name" value="ARM-like"/>
</dbReference>
<evidence type="ECO:0000256" key="1">
    <source>
        <dbReference type="ARBA" id="ARBA00004123"/>
    </source>
</evidence>
<comment type="function">
    <text evidence="5">Key component of the cytosolic iron-sulfur protein assembly (CIA) complex, a multiprotein complex that mediates the incorporation of iron-sulfur cluster into apoproteins specifically involved in DNA metabolism and genomic integrity. In the CIA complex, MMS19 acts as an adapter between early-acting CIA components and a subset of cellular target iron-sulfur proteins.</text>
</comment>
<sequence length="824" mass="93709">MASTEGNGILTEENFEQRLSLLVQDICSKRLELVTIVEDLGPQLTSTNLNERCLGVRFLANVLHRLVGFPFQEKEVTLFSEFLCDRLKDNYTIIPHALFGLLSLATNQNLADEDCLKITQTIFKEVHVQSLLKDGRLTTFNLFAVLLNKHLKVLTTVGNDFVFGFIQAMDGEKDPRNLMLVFDLVRVIVRNFSIDLFVEDLFEVTSCYFPIDFTPPSDDPYGIKKEDLVARLRNCLAATNQFAPVCLPLLMEKLSSDIIDAKIDSLLTLSACLDVYHSTYVLEHVMPLWRDIKRVVFHSSSTELEENVQEKYEELLETVLKEMGDCNHLTGSNDVKLIKSCGRILHAVALSTEPACQKIIDSIFPLLFEQFKEMDVLEVAHTKIFIFIITGLLKAAKTFYADPSGGSSLSASYFSGIGQQGKFTKTSRSALSQLSKMYPDIIQTTLLPTLQMHLKTEDGSAMDTDRSEPHTSPVSHQCVLDTLAAVCTHDSIVRDVVPRLIEHVQHMCEAENLDEMQCNRVLDCVRNIIEDSIQRDKSSAVYFKRSVVPTILRVAISRQTELVPRLQYLACHCDHERSAESDELTSTLNELSSRIWQNSDKEGSRKRATKTWLWLTKAVVIRSHALAPKFIEMVLSLMKDREVGRFAADGFYIIVADFDEVMNVKMHANCRMMYRQRLFMEHHHLCALSHLLRWIPKQVLLSEVPRLMPLLVQSLSCDEQSLKLSTLHTMSSLMFDAPEIITRQVTSLVPILLRLSQFQISMKIRMESLKCLGAMTTLPHHVVYPYKTKVCKTLADSVDDKKRLVRKEAVKCRNKWYLLGSSTR</sequence>
<reference evidence="8" key="2">
    <citation type="journal article" date="2023" name="Science">
        <title>Genomic signatures of disease resistance in endangered staghorn corals.</title>
        <authorList>
            <person name="Vollmer S.V."/>
            <person name="Selwyn J.D."/>
            <person name="Despard B.A."/>
            <person name="Roesel C.L."/>
        </authorList>
    </citation>
    <scope>NUCLEOTIDE SEQUENCE</scope>
    <source>
        <strain evidence="8">K2</strain>
    </source>
</reference>
<keyword evidence="4 5" id="KW-0539">Nucleus</keyword>
<dbReference type="GO" id="GO:0005634">
    <property type="term" value="C:nucleus"/>
    <property type="evidence" value="ECO:0007669"/>
    <property type="project" value="UniProtKB-SubCell"/>
</dbReference>
<evidence type="ECO:0000256" key="2">
    <source>
        <dbReference type="ARBA" id="ARBA00009340"/>
    </source>
</evidence>
<feature type="domain" description="MMS19 C-terminal" evidence="6">
    <location>
        <begin position="581"/>
        <end position="776"/>
    </location>
</feature>
<proteinExistence type="inferred from homology"/>
<accession>A0AAD9R3M1</accession>
<dbReference type="PANTHER" id="PTHR12891:SF0">
    <property type="entry name" value="MMS19 NUCLEOTIDE EXCISION REPAIR PROTEIN HOMOLOG"/>
    <property type="match status" value="1"/>
</dbReference>
<keyword evidence="5" id="KW-0963">Cytoplasm</keyword>
<evidence type="ECO:0000256" key="3">
    <source>
        <dbReference type="ARBA" id="ARBA00022737"/>
    </source>
</evidence>
<keyword evidence="5" id="KW-0206">Cytoskeleton</keyword>
<dbReference type="Pfam" id="PF14500">
    <property type="entry name" value="MMS19_N"/>
    <property type="match status" value="1"/>
</dbReference>
<comment type="similarity">
    <text evidence="2 5">Belongs to the MET18/MMS19 family.</text>
</comment>
<evidence type="ECO:0000259" key="6">
    <source>
        <dbReference type="Pfam" id="PF12460"/>
    </source>
</evidence>
<dbReference type="GO" id="GO:0097361">
    <property type="term" value="C:cytosolic [4Fe-4S] assembly targeting complex"/>
    <property type="evidence" value="ECO:0007669"/>
    <property type="project" value="UniProtKB-UniRule"/>
</dbReference>
<dbReference type="Proteomes" id="UP001249851">
    <property type="component" value="Unassembled WGS sequence"/>
</dbReference>
<gene>
    <name evidence="8" type="ORF">P5673_002667</name>
</gene>
<name>A0AAD9R3M1_ACRCE</name>
<comment type="subcellular location">
    <subcellularLocation>
        <location evidence="5">Cytoplasm</location>
        <location evidence="5">Cytoskeleton</location>
        <location evidence="5">Spindle</location>
    </subcellularLocation>
    <subcellularLocation>
        <location evidence="1 5">Nucleus</location>
    </subcellularLocation>
</comment>
<evidence type="ECO:0000256" key="4">
    <source>
        <dbReference type="ARBA" id="ARBA00023242"/>
    </source>
</evidence>
<dbReference type="Pfam" id="PF12460">
    <property type="entry name" value="MMS19_C"/>
    <property type="match status" value="1"/>
</dbReference>
<dbReference type="GO" id="GO:0016226">
    <property type="term" value="P:iron-sulfur cluster assembly"/>
    <property type="evidence" value="ECO:0007669"/>
    <property type="project" value="UniProtKB-UniRule"/>
</dbReference>
<dbReference type="InterPro" id="IPR016024">
    <property type="entry name" value="ARM-type_fold"/>
</dbReference>
<reference evidence="8" key="1">
    <citation type="journal article" date="2023" name="G3 (Bethesda)">
        <title>Whole genome assembly and annotation of the endangered Caribbean coral Acropora cervicornis.</title>
        <authorList>
            <person name="Selwyn J.D."/>
            <person name="Vollmer S.V."/>
        </authorList>
    </citation>
    <scope>NUCLEOTIDE SEQUENCE</scope>
    <source>
        <strain evidence="8">K2</strain>
    </source>
</reference>
<dbReference type="InterPro" id="IPR039920">
    <property type="entry name" value="MMS19"/>
</dbReference>
<keyword evidence="9" id="KW-1185">Reference proteome</keyword>
<keyword evidence="3" id="KW-0677">Repeat</keyword>
<feature type="domain" description="MMS19 N-terminal" evidence="7">
    <location>
        <begin position="37"/>
        <end position="298"/>
    </location>
</feature>
<evidence type="ECO:0000256" key="5">
    <source>
        <dbReference type="RuleBase" id="RU367072"/>
    </source>
</evidence>
<evidence type="ECO:0000313" key="8">
    <source>
        <dbReference type="EMBL" id="KAK2572426.1"/>
    </source>
</evidence>
<dbReference type="Gene3D" id="1.25.10.10">
    <property type="entry name" value="Leucine-rich Repeat Variant"/>
    <property type="match status" value="1"/>
</dbReference>
<dbReference type="GO" id="GO:0006281">
    <property type="term" value="P:DNA repair"/>
    <property type="evidence" value="ECO:0007669"/>
    <property type="project" value="UniProtKB-UniRule"/>
</dbReference>
<keyword evidence="5" id="KW-0227">DNA damage</keyword>
<dbReference type="SUPFAM" id="SSF48371">
    <property type="entry name" value="ARM repeat"/>
    <property type="match status" value="1"/>
</dbReference>
<comment type="subunit">
    <text evidence="5">Component of the CIA complex.</text>
</comment>
<evidence type="ECO:0000313" key="9">
    <source>
        <dbReference type="Proteomes" id="UP001249851"/>
    </source>
</evidence>
<dbReference type="InterPro" id="IPR029240">
    <property type="entry name" value="MMS19_N"/>
</dbReference>
<dbReference type="EMBL" id="JARQWQ010000004">
    <property type="protein sequence ID" value="KAK2572426.1"/>
    <property type="molecule type" value="Genomic_DNA"/>
</dbReference>
<evidence type="ECO:0000259" key="7">
    <source>
        <dbReference type="Pfam" id="PF14500"/>
    </source>
</evidence>
<dbReference type="AlphaFoldDB" id="A0AAD9R3M1"/>
<dbReference type="GO" id="GO:0005819">
    <property type="term" value="C:spindle"/>
    <property type="evidence" value="ECO:0007669"/>
    <property type="project" value="UniProtKB-SubCell"/>
</dbReference>